<reference evidence="2" key="2">
    <citation type="submission" date="2024-06" db="EMBL/GenBank/DDBJ databases">
        <authorList>
            <person name="Plum-Jensen L.E."/>
            <person name="Schramm A."/>
            <person name="Marshall I.P.G."/>
        </authorList>
    </citation>
    <scope>NUCLEOTIDE SEQUENCE</scope>
    <source>
        <strain evidence="2">Rat1</strain>
    </source>
</reference>
<dbReference type="KEGG" id="eaj:Q3M24_21575"/>
<name>A0AAU8LUF1_9BACT</name>
<evidence type="ECO:0000313" key="2">
    <source>
        <dbReference type="EMBL" id="XCN72843.1"/>
    </source>
</evidence>
<dbReference type="EMBL" id="CP159373">
    <property type="protein sequence ID" value="XCN72843.1"/>
    <property type="molecule type" value="Genomic_DNA"/>
</dbReference>
<proteinExistence type="predicted"/>
<gene>
    <name evidence="2" type="ORF">Q3M24_21575</name>
</gene>
<protein>
    <submittedName>
        <fullName evidence="2">Uncharacterized protein</fullName>
    </submittedName>
</protein>
<sequence length="56" mass="5607">MAESTYVGNGLVEAGSDSGETARGEMDLGGWTDVGSGITVSNDSIVGVRSSDADPE</sequence>
<feature type="region of interest" description="Disordered" evidence="1">
    <location>
        <begin position="1"/>
        <end position="35"/>
    </location>
</feature>
<organism evidence="2">
    <name type="scientific">Candidatus Electrothrix aestuarii</name>
    <dbReference type="NCBI Taxonomy" id="3062594"/>
    <lineage>
        <taxon>Bacteria</taxon>
        <taxon>Pseudomonadati</taxon>
        <taxon>Thermodesulfobacteriota</taxon>
        <taxon>Desulfobulbia</taxon>
        <taxon>Desulfobulbales</taxon>
        <taxon>Desulfobulbaceae</taxon>
        <taxon>Candidatus Electrothrix</taxon>
    </lineage>
</organism>
<reference evidence="2" key="1">
    <citation type="journal article" date="2024" name="Syst. Appl. Microbiol.">
        <title>First single-strain enrichments of Electrothrix cable bacteria, description of E. aestuarii sp. nov. and E. rattekaaiensis sp. nov., and proposal of a cable bacteria taxonomy following the rules of the SeqCode.</title>
        <authorList>
            <person name="Plum-Jensen L.E."/>
            <person name="Schramm A."/>
            <person name="Marshall I.P.G."/>
        </authorList>
    </citation>
    <scope>NUCLEOTIDE SEQUENCE</scope>
    <source>
        <strain evidence="2">Rat1</strain>
    </source>
</reference>
<dbReference type="AlphaFoldDB" id="A0AAU8LUF1"/>
<evidence type="ECO:0000256" key="1">
    <source>
        <dbReference type="SAM" id="MobiDB-lite"/>
    </source>
</evidence>
<accession>A0AAU8LUF1</accession>